<keyword evidence="4" id="KW-1185">Reference proteome</keyword>
<dbReference type="EMBL" id="HE965805">
    <property type="protein sequence ID" value="CCJ62371.1"/>
    <property type="molecule type" value="Genomic_DNA"/>
</dbReference>
<dbReference type="SUPFAM" id="SSF46689">
    <property type="entry name" value="Homeodomain-like"/>
    <property type="match status" value="1"/>
</dbReference>
<organism evidence="2 4">
    <name type="scientific">Bordetella pertussis (strain ATCC 9797 / DSM 5571 / CCUG 30873 / LMG 14455 / NCTC 10739 / 18323)</name>
    <dbReference type="NCBI Taxonomy" id="568706"/>
    <lineage>
        <taxon>Bacteria</taxon>
        <taxon>Pseudomonadati</taxon>
        <taxon>Pseudomonadota</taxon>
        <taxon>Betaproteobacteria</taxon>
        <taxon>Burkholderiales</taxon>
        <taxon>Alcaligenaceae</taxon>
        <taxon>Bordetella</taxon>
    </lineage>
</organism>
<dbReference type="InterPro" id="IPR012337">
    <property type="entry name" value="RNaseH-like_sf"/>
</dbReference>
<feature type="domain" description="Integrase catalytic" evidence="1">
    <location>
        <begin position="128"/>
        <end position="310"/>
    </location>
</feature>
<dbReference type="Gene3D" id="1.10.260.40">
    <property type="entry name" value="lambda repressor-like DNA-binding domains"/>
    <property type="match status" value="1"/>
</dbReference>
<gene>
    <name evidence="2" type="ordered locus">BN118_0910</name>
    <name evidence="3" type="ordered locus">BN118_0946</name>
</gene>
<dbReference type="PANTHER" id="PTHR35004:SF7">
    <property type="entry name" value="INTEGRASE PROTEIN"/>
    <property type="match status" value="1"/>
</dbReference>
<reference evidence="2 4" key="1">
    <citation type="journal article" date="2012" name="BMC Genomics">
        <title>Comparative genomics of the classical Bordetella subspecies: the evolution and exchange of virulence-associated diversity amongst closely related pathogens.</title>
        <authorList>
            <person name="Park J."/>
            <person name="Zhang Y."/>
            <person name="Buboltz A.M."/>
            <person name="Zhang X."/>
            <person name="Schuster S.C."/>
            <person name="Ahuja U."/>
            <person name="Liu M."/>
            <person name="Miller J.F."/>
            <person name="Sebaihia M."/>
            <person name="Bentley S.D."/>
            <person name="Parkhill J."/>
            <person name="Harvill E.T."/>
        </authorList>
    </citation>
    <scope>NUCLEOTIDE SEQUENCE [LARGE SCALE GENOMIC DNA]</scope>
    <source>
        <strain evidence="2">18323</strain>
        <strain evidence="4">ATCC 9797 / DSM 5571 / CCUG 30873 / LMG 14455 / NCTC 10739 / 18323</strain>
    </source>
</reference>
<reference evidence="2" key="2">
    <citation type="submission" date="2012-07" db="EMBL/GenBank/DDBJ databases">
        <authorList>
            <person name="Lim C.-J."/>
        </authorList>
    </citation>
    <scope>NUCLEOTIDE SEQUENCE</scope>
    <source>
        <strain evidence="2">18323</strain>
    </source>
</reference>
<dbReference type="Pfam" id="PF00665">
    <property type="entry name" value="rve"/>
    <property type="match status" value="1"/>
</dbReference>
<dbReference type="InterPro" id="IPR047656">
    <property type="entry name" value="IS481-like_transpos"/>
</dbReference>
<dbReference type="InterPro" id="IPR001584">
    <property type="entry name" value="Integrase_cat-core"/>
</dbReference>
<dbReference type="eggNOG" id="COG2801">
    <property type="taxonomic scope" value="Bacteria"/>
</dbReference>
<dbReference type="Proteomes" id="UP000005250">
    <property type="component" value="Chromosome"/>
</dbReference>
<dbReference type="InterPro" id="IPR024967">
    <property type="entry name" value="DNA-bd_IS481-type"/>
</dbReference>
<evidence type="ECO:0000259" key="1">
    <source>
        <dbReference type="PROSITE" id="PS50994"/>
    </source>
</evidence>
<dbReference type="PROSITE" id="PS50994">
    <property type="entry name" value="INTEGRASE"/>
    <property type="match status" value="1"/>
</dbReference>
<dbReference type="GO" id="GO:0015074">
    <property type="term" value="P:DNA integration"/>
    <property type="evidence" value="ECO:0007669"/>
    <property type="project" value="InterPro"/>
</dbReference>
<protein>
    <submittedName>
        <fullName evidence="2 3">Transposase</fullName>
    </submittedName>
</protein>
<proteinExistence type="predicted"/>
<dbReference type="EMBL" id="HE965805">
    <property type="protein sequence ID" value="CCJ62335.1"/>
    <property type="molecule type" value="Genomic_DNA"/>
</dbReference>
<dbReference type="InterPro" id="IPR036397">
    <property type="entry name" value="RNaseH_sf"/>
</dbReference>
<accession>A0A0T7CLH2</accession>
<dbReference type="KEGG" id="bper:BN118_0946"/>
<dbReference type="GO" id="GO:0003677">
    <property type="term" value="F:DNA binding"/>
    <property type="evidence" value="ECO:0007669"/>
    <property type="project" value="InterPro"/>
</dbReference>
<name>A0A0T7CLH2_BORP1</name>
<dbReference type="PANTHER" id="PTHR35004">
    <property type="entry name" value="TRANSPOSASE RV3428C-RELATED"/>
    <property type="match status" value="1"/>
</dbReference>
<dbReference type="InterPro" id="IPR009057">
    <property type="entry name" value="Homeodomain-like_sf"/>
</dbReference>
<dbReference type="NCBIfam" id="NF033577">
    <property type="entry name" value="transpos_IS481"/>
    <property type="match status" value="1"/>
</dbReference>
<dbReference type="HOGENOM" id="CLU_027402_15_0_4"/>
<dbReference type="KEGG" id="bper:BN118_0910"/>
<dbReference type="Gene3D" id="3.30.420.10">
    <property type="entry name" value="Ribonuclease H-like superfamily/Ribonuclease H"/>
    <property type="match status" value="1"/>
</dbReference>
<dbReference type="SUPFAM" id="SSF53098">
    <property type="entry name" value="Ribonuclease H-like"/>
    <property type="match status" value="1"/>
</dbReference>
<evidence type="ECO:0000313" key="4">
    <source>
        <dbReference type="Proteomes" id="UP000005250"/>
    </source>
</evidence>
<dbReference type="InterPro" id="IPR010982">
    <property type="entry name" value="Lambda_DNA-bd_dom_sf"/>
</dbReference>
<evidence type="ECO:0000313" key="3">
    <source>
        <dbReference type="EMBL" id="CCJ62371.1"/>
    </source>
</evidence>
<sequence length="311" mass="34990">MNTHKHARLTFLRRLEMVQQLIAHQVCVPEAARAHGVTAPTVRKWLGRFLAQGQAGLADASSRPTVSPRAIAPAKALAIVELRRKRLTQARIAQALGVSASTVSRVLARAGLSHLADLEPAEPVVRYEHQAPGDLLHIDIKKLGRIQRPGHRVTGNRRDTVEGAGWDFVFVAIDDHARVAFTDIHPDERFPSAVQFLKDAVAYYQRLGVTIQRLLTDNGSAFRSRAFAALCHELGIKHRFTRPYRPQTNGKAERFIQSALREWAYAHTYQNSQHRADAMKSWLHHYNWHRPTKASGALYPSPDSTWTNTTY</sequence>
<dbReference type="Pfam" id="PF13011">
    <property type="entry name" value="LZ_Tnp_IS481"/>
    <property type="match status" value="1"/>
</dbReference>
<evidence type="ECO:0000313" key="2">
    <source>
        <dbReference type="EMBL" id="CCJ62335.1"/>
    </source>
</evidence>
<dbReference type="AlphaFoldDB" id="A0A0T7CLH2"/>